<dbReference type="InterPro" id="IPR026960">
    <property type="entry name" value="RVT-Znf"/>
</dbReference>
<evidence type="ECO:0000313" key="3">
    <source>
        <dbReference type="RefSeq" id="XP_021850954.1"/>
    </source>
</evidence>
<name>A0A9R0IMQ7_SPIOL</name>
<accession>A0A9R0IMQ7</accession>
<dbReference type="KEGG" id="soe:110790470"/>
<dbReference type="RefSeq" id="XP_021850954.1">
    <property type="nucleotide sequence ID" value="XM_021995262.2"/>
</dbReference>
<reference evidence="3" key="2">
    <citation type="submission" date="2025-08" db="UniProtKB">
        <authorList>
            <consortium name="RefSeq"/>
        </authorList>
    </citation>
    <scope>IDENTIFICATION</scope>
    <source>
        <tissue evidence="3">Leaf</tissue>
    </source>
</reference>
<dbReference type="Proteomes" id="UP000813463">
    <property type="component" value="Chromosome 1"/>
</dbReference>
<dbReference type="PANTHER" id="PTHR33116:SF84">
    <property type="entry name" value="RNA-DIRECTED DNA POLYMERASE"/>
    <property type="match status" value="1"/>
</dbReference>
<dbReference type="OrthoDB" id="1436421at2759"/>
<evidence type="ECO:0000259" key="1">
    <source>
        <dbReference type="Pfam" id="PF13966"/>
    </source>
</evidence>
<protein>
    <recommendedName>
        <fullName evidence="1">Reverse transcriptase zinc-binding domain-containing protein</fullName>
    </recommendedName>
</protein>
<sequence>MIDDAGGWSVVYKTSSYSIKAMYQRLLGPYEKFRWRRLIWQNKASPKSLFIAWVAIWGRLPTLDRLLRWKVVDSNICPLCSNQPESIQHLFFECGYSAAIWSYVLRSLQFTRTVGKFDYEMTWMMKAAKRTGDRFKLLITYFDECIYGVWLQRNAKVFTGSCRSPHEMLKDIKFRVACRATDSQQQLLLD</sequence>
<dbReference type="PANTHER" id="PTHR33116">
    <property type="entry name" value="REVERSE TRANSCRIPTASE ZINC-BINDING DOMAIN-CONTAINING PROTEIN-RELATED-RELATED"/>
    <property type="match status" value="1"/>
</dbReference>
<keyword evidence="2" id="KW-1185">Reference proteome</keyword>
<evidence type="ECO:0000313" key="2">
    <source>
        <dbReference type="Proteomes" id="UP000813463"/>
    </source>
</evidence>
<dbReference type="GeneID" id="110790470"/>
<gene>
    <name evidence="3" type="primary">LOC110790470</name>
</gene>
<reference evidence="2" key="1">
    <citation type="journal article" date="2021" name="Nat. Commun.">
        <title>Genomic analyses provide insights into spinach domestication and the genetic basis of agronomic traits.</title>
        <authorList>
            <person name="Cai X."/>
            <person name="Sun X."/>
            <person name="Xu C."/>
            <person name="Sun H."/>
            <person name="Wang X."/>
            <person name="Ge C."/>
            <person name="Zhang Z."/>
            <person name="Wang Q."/>
            <person name="Fei Z."/>
            <person name="Jiao C."/>
            <person name="Wang Q."/>
        </authorList>
    </citation>
    <scope>NUCLEOTIDE SEQUENCE [LARGE SCALE GENOMIC DNA]</scope>
    <source>
        <strain evidence="2">cv. Varoflay</strain>
    </source>
</reference>
<proteinExistence type="predicted"/>
<dbReference type="Pfam" id="PF13966">
    <property type="entry name" value="zf-RVT"/>
    <property type="match status" value="1"/>
</dbReference>
<dbReference type="AlphaFoldDB" id="A0A9R0IMQ7"/>
<organism evidence="2 3">
    <name type="scientific">Spinacia oleracea</name>
    <name type="common">Spinach</name>
    <dbReference type="NCBI Taxonomy" id="3562"/>
    <lineage>
        <taxon>Eukaryota</taxon>
        <taxon>Viridiplantae</taxon>
        <taxon>Streptophyta</taxon>
        <taxon>Embryophyta</taxon>
        <taxon>Tracheophyta</taxon>
        <taxon>Spermatophyta</taxon>
        <taxon>Magnoliopsida</taxon>
        <taxon>eudicotyledons</taxon>
        <taxon>Gunneridae</taxon>
        <taxon>Pentapetalae</taxon>
        <taxon>Caryophyllales</taxon>
        <taxon>Chenopodiaceae</taxon>
        <taxon>Chenopodioideae</taxon>
        <taxon>Anserineae</taxon>
        <taxon>Spinacia</taxon>
    </lineage>
</organism>
<feature type="domain" description="Reverse transcriptase zinc-binding" evidence="1">
    <location>
        <begin position="17"/>
        <end position="101"/>
    </location>
</feature>